<dbReference type="EMBL" id="FQUJ01000011">
    <property type="protein sequence ID" value="SHF40363.1"/>
    <property type="molecule type" value="Genomic_DNA"/>
</dbReference>
<proteinExistence type="predicted"/>
<feature type="domain" description="PLD phosphodiesterase" evidence="1">
    <location>
        <begin position="374"/>
        <end position="401"/>
    </location>
</feature>
<dbReference type="AlphaFoldDB" id="A0A1M5BCT5"/>
<dbReference type="SUPFAM" id="SSF56024">
    <property type="entry name" value="Phospholipase D/nuclease"/>
    <property type="match status" value="2"/>
</dbReference>
<keyword evidence="3" id="KW-1185">Reference proteome</keyword>
<dbReference type="STRING" id="1121942.SAMN02745148_02526"/>
<accession>A0A1M5BCT5</accession>
<dbReference type="Pfam" id="PF13091">
    <property type="entry name" value="PLDc_2"/>
    <property type="match status" value="2"/>
</dbReference>
<reference evidence="2 3" key="1">
    <citation type="submission" date="2016-11" db="EMBL/GenBank/DDBJ databases">
        <authorList>
            <person name="Jaros S."/>
            <person name="Januszkiewicz K."/>
            <person name="Wedrychowicz H."/>
        </authorList>
    </citation>
    <scope>NUCLEOTIDE SEQUENCE [LARGE SCALE GENOMIC DNA]</scope>
    <source>
        <strain evidence="2 3">DSM 19980</strain>
    </source>
</reference>
<dbReference type="SMART" id="SM00155">
    <property type="entry name" value="PLDc"/>
    <property type="match status" value="2"/>
</dbReference>
<dbReference type="PROSITE" id="PS50035">
    <property type="entry name" value="PLD"/>
    <property type="match status" value="2"/>
</dbReference>
<protein>
    <submittedName>
        <fullName evidence="2">Phosphatidylserine/phosphatidylglycerophosphate/cardiolipin synthase</fullName>
    </submittedName>
</protein>
<dbReference type="GO" id="GO:0032049">
    <property type="term" value="P:cardiolipin biosynthetic process"/>
    <property type="evidence" value="ECO:0007669"/>
    <property type="project" value="UniProtKB-ARBA"/>
</dbReference>
<name>A0A1M5BCT5_9GAMM</name>
<sequence length="483" mass="53791">MALTPNAAETTYLGTWASQSTKRHQGVSGVQLLSDGPRAFALRAALAEHAQRTLDVQTYILENDQAGRALLKRMLHAAERGVRLRLLLDDTASLGKQHLLAAFNSHPNIQVRVFNPVTAGRHSAPLYYLALATDFDRKHRRMHNKLWVTDGSVAITGGRNLANRYFEVAEELNFNDLDVLAIGPVVNALSGSFDRFWNHPMAVPLHYFEQAGTNAWRELLVELGHAARQGDALLSQPTAWRLTGEPGEVLLESLTWAPTVALWDSPEKLEAEGYPALEMTLFDRLRDAFHQVEHRLLIISPYIVPTQASLEYLRSLRGRGVTPTILTNALEATDLPVLHGPYASERPTLLDSGVRLFELRAKPSGPTIQRAKGEITSLHTKAIAFDAERIFIGSMNADPRSVWWNSEVGLLIDSPVLGERLWAIAKQGTAPTRSYEVVLTGDGDLSWRTEVDGRLVTLEEEPGSVWRHFKAWMLRLLGVEHLL</sequence>
<organism evidence="2 3">
    <name type="scientific">Modicisalibacter ilicicola DSM 19980</name>
    <dbReference type="NCBI Taxonomy" id="1121942"/>
    <lineage>
        <taxon>Bacteria</taxon>
        <taxon>Pseudomonadati</taxon>
        <taxon>Pseudomonadota</taxon>
        <taxon>Gammaproteobacteria</taxon>
        <taxon>Oceanospirillales</taxon>
        <taxon>Halomonadaceae</taxon>
        <taxon>Modicisalibacter</taxon>
    </lineage>
</organism>
<dbReference type="InterPro" id="IPR025202">
    <property type="entry name" value="PLD-like_dom"/>
</dbReference>
<gene>
    <name evidence="2" type="ORF">SAMN02745148_02526</name>
</gene>
<dbReference type="PANTHER" id="PTHR21248">
    <property type="entry name" value="CARDIOLIPIN SYNTHASE"/>
    <property type="match status" value="1"/>
</dbReference>
<dbReference type="CDD" id="cd09111">
    <property type="entry name" value="PLDc_ymdC_like_1"/>
    <property type="match status" value="1"/>
</dbReference>
<dbReference type="PANTHER" id="PTHR21248:SF12">
    <property type="entry name" value="CARDIOLIPIN SYNTHASE C"/>
    <property type="match status" value="1"/>
</dbReference>
<evidence type="ECO:0000313" key="2">
    <source>
        <dbReference type="EMBL" id="SHF40363.1"/>
    </source>
</evidence>
<dbReference type="InterPro" id="IPR001736">
    <property type="entry name" value="PLipase_D/transphosphatidylase"/>
</dbReference>
<evidence type="ECO:0000259" key="1">
    <source>
        <dbReference type="PROSITE" id="PS50035"/>
    </source>
</evidence>
<feature type="domain" description="PLD phosphodiesterase" evidence="1">
    <location>
        <begin position="138"/>
        <end position="165"/>
    </location>
</feature>
<dbReference type="Gene3D" id="3.30.870.10">
    <property type="entry name" value="Endonuclease Chain A"/>
    <property type="match status" value="2"/>
</dbReference>
<dbReference type="GO" id="GO:0030572">
    <property type="term" value="F:phosphatidyltransferase activity"/>
    <property type="evidence" value="ECO:0007669"/>
    <property type="project" value="UniProtKB-ARBA"/>
</dbReference>
<dbReference type="CDD" id="cd09113">
    <property type="entry name" value="PLDc_ymdC_like_2"/>
    <property type="match status" value="1"/>
</dbReference>
<dbReference type="Proteomes" id="UP000184346">
    <property type="component" value="Unassembled WGS sequence"/>
</dbReference>
<evidence type="ECO:0000313" key="3">
    <source>
        <dbReference type="Proteomes" id="UP000184346"/>
    </source>
</evidence>
<dbReference type="RefSeq" id="WP_175546970.1">
    <property type="nucleotide sequence ID" value="NZ_FQUJ01000011.1"/>
</dbReference>